<evidence type="ECO:0000313" key="7">
    <source>
        <dbReference type="EMBL" id="AXS78280.1"/>
    </source>
</evidence>
<feature type="transmembrane region" description="Helical" evidence="5">
    <location>
        <begin position="170"/>
        <end position="190"/>
    </location>
</feature>
<dbReference type="GO" id="GO:0055085">
    <property type="term" value="P:transmembrane transport"/>
    <property type="evidence" value="ECO:0007669"/>
    <property type="project" value="InterPro"/>
</dbReference>
<evidence type="ECO:0000256" key="2">
    <source>
        <dbReference type="ARBA" id="ARBA00022692"/>
    </source>
</evidence>
<feature type="transmembrane region" description="Helical" evidence="5">
    <location>
        <begin position="408"/>
        <end position="425"/>
    </location>
</feature>
<dbReference type="InterPro" id="IPR001902">
    <property type="entry name" value="SLC26A/SulP_fam"/>
</dbReference>
<evidence type="ECO:0000256" key="3">
    <source>
        <dbReference type="ARBA" id="ARBA00022989"/>
    </source>
</evidence>
<dbReference type="Pfam" id="PF01740">
    <property type="entry name" value="STAS"/>
    <property type="match status" value="1"/>
</dbReference>
<feature type="transmembrane region" description="Helical" evidence="5">
    <location>
        <begin position="248"/>
        <end position="268"/>
    </location>
</feature>
<sequence length="627" mass="69597">MAEEFNFLKRDAMNQEEFDNKYGYHAEDAGLLVQGKKLFRKCTRPCTSFTKLFGYLLGFVPIIKLLPKYNWKSDLPRDIIGGLTTGVMHVPQGIAYSALSGVAPVYGLYSSFFPVLFYMFFATSRHNSIGSFAVVSLMTGEANRVIMTKYAAFSTNSTISSTQIAHLRPIMVASTLTFVVGIVQFAAGFLRLEFITAYFSDQLVDGFITGAACIVIAAQVNDVLGVNVPDVTGPAYTFKRFYDVLSQIAQSNVCTVIISVISFAFLYVGRDFISPYVTKRFKIKIPIPYELILVIITTGISYGFRLDQRYGMEIVGDIPAGMPLPQVPVFSILLDCLPHALSITAVIIAVHISMAKMLAKKMNYEIDSRQELYALGLSSMLGGLFPIYPVSTAMGRTMVNVESGSRTQLAALFSCLLLLIVILWLGPLLESLPICVLAVIIIMALRSLFEKVDYLKNLWHGSKIDLLTWLVAFVTTVGLDVMKGLVISIIFALLTIVFRSQWPKSETLAPTRGAEDFENLRRYKALSQYPDIHIFRFDSPLLFPNVENFKAKILKQIKSWSDGDSDTNDSVTDRPDTKETSSMKFIIIDCSCISFIDCMGVNALKEAVHDTKSRRVTLLLAAATGTF</sequence>
<dbReference type="EMBL" id="MG210768">
    <property type="protein sequence ID" value="AXS78280.1"/>
    <property type="molecule type" value="Genomic_DNA"/>
</dbReference>
<evidence type="ECO:0000256" key="4">
    <source>
        <dbReference type="ARBA" id="ARBA00023136"/>
    </source>
</evidence>
<dbReference type="NCBIfam" id="TIGR00815">
    <property type="entry name" value="sulP"/>
    <property type="match status" value="1"/>
</dbReference>
<evidence type="ECO:0000259" key="6">
    <source>
        <dbReference type="PROSITE" id="PS50801"/>
    </source>
</evidence>
<name>A0A346RVP0_ANISI</name>
<dbReference type="PROSITE" id="PS50801">
    <property type="entry name" value="STAS"/>
    <property type="match status" value="1"/>
</dbReference>
<feature type="domain" description="STAS" evidence="6">
    <location>
        <begin position="522"/>
        <end position="627"/>
    </location>
</feature>
<dbReference type="SUPFAM" id="SSF52091">
    <property type="entry name" value="SpoIIaa-like"/>
    <property type="match status" value="1"/>
</dbReference>
<keyword evidence="3 5" id="KW-1133">Transmembrane helix</keyword>
<organism evidence="7">
    <name type="scientific">Anisakis simplex</name>
    <name type="common">Herring worm</name>
    <dbReference type="NCBI Taxonomy" id="6269"/>
    <lineage>
        <taxon>Eukaryota</taxon>
        <taxon>Metazoa</taxon>
        <taxon>Ecdysozoa</taxon>
        <taxon>Nematoda</taxon>
        <taxon>Chromadorea</taxon>
        <taxon>Rhabditida</taxon>
        <taxon>Spirurina</taxon>
        <taxon>Ascaridomorpha</taxon>
        <taxon>Ascaridoidea</taxon>
        <taxon>Anisakidae</taxon>
        <taxon>Anisakis</taxon>
        <taxon>Anisakis simplex complex</taxon>
    </lineage>
</organism>
<comment type="subcellular location">
    <subcellularLocation>
        <location evidence="1">Membrane</location>
        <topology evidence="1">Multi-pass membrane protein</topology>
    </subcellularLocation>
</comment>
<gene>
    <name evidence="7" type="primary">sulp-3</name>
</gene>
<accession>A0A346RVP0</accession>
<evidence type="ECO:0000256" key="1">
    <source>
        <dbReference type="ARBA" id="ARBA00004141"/>
    </source>
</evidence>
<feature type="transmembrane region" description="Helical" evidence="5">
    <location>
        <begin position="94"/>
        <end position="121"/>
    </location>
</feature>
<feature type="transmembrane region" description="Helical" evidence="5">
    <location>
        <begin position="289"/>
        <end position="306"/>
    </location>
</feature>
<keyword evidence="2 5" id="KW-0812">Transmembrane</keyword>
<feature type="transmembrane region" description="Helical" evidence="5">
    <location>
        <begin position="372"/>
        <end position="388"/>
    </location>
</feature>
<dbReference type="PANTHER" id="PTHR11814">
    <property type="entry name" value="SULFATE TRANSPORTER"/>
    <property type="match status" value="1"/>
</dbReference>
<dbReference type="Gene3D" id="3.30.750.24">
    <property type="entry name" value="STAS domain"/>
    <property type="match status" value="1"/>
</dbReference>
<keyword evidence="4 5" id="KW-0472">Membrane</keyword>
<proteinExistence type="predicted"/>
<dbReference type="InterPro" id="IPR011547">
    <property type="entry name" value="SLC26A/SulP_dom"/>
</dbReference>
<feature type="transmembrane region" description="Helical" evidence="5">
    <location>
        <begin position="432"/>
        <end position="449"/>
    </location>
</feature>
<feature type="transmembrane region" description="Helical" evidence="5">
    <location>
        <begin position="469"/>
        <end position="498"/>
    </location>
</feature>
<reference evidence="7" key="1">
    <citation type="submission" date="2017-10" db="EMBL/GenBank/DDBJ databases">
        <authorList>
            <person name="Banno H."/>
            <person name="Chua N.-H."/>
        </authorList>
    </citation>
    <scope>NUCLEOTIDE SEQUENCE</scope>
</reference>
<dbReference type="GO" id="GO:0016020">
    <property type="term" value="C:membrane"/>
    <property type="evidence" value="ECO:0007669"/>
    <property type="project" value="UniProtKB-SubCell"/>
</dbReference>
<evidence type="ECO:0000256" key="5">
    <source>
        <dbReference type="SAM" id="Phobius"/>
    </source>
</evidence>
<protein>
    <submittedName>
        <fullName evidence="7">Sulfate permease family protein 3</fullName>
    </submittedName>
</protein>
<feature type="transmembrane region" description="Helical" evidence="5">
    <location>
        <begin position="326"/>
        <end position="352"/>
    </location>
</feature>
<dbReference type="InterPro" id="IPR002645">
    <property type="entry name" value="STAS_dom"/>
</dbReference>
<dbReference type="AlphaFoldDB" id="A0A346RVP0"/>
<dbReference type="InterPro" id="IPR036513">
    <property type="entry name" value="STAS_dom_sf"/>
</dbReference>
<dbReference type="CDD" id="cd07042">
    <property type="entry name" value="STAS_SulP_like_sulfate_transporter"/>
    <property type="match status" value="1"/>
</dbReference>
<dbReference type="Pfam" id="PF00916">
    <property type="entry name" value="Sulfate_transp"/>
    <property type="match status" value="1"/>
</dbReference>